<dbReference type="AlphaFoldDB" id="A0A166QLY5"/>
<evidence type="ECO:0000313" key="2">
    <source>
        <dbReference type="EMBL" id="KZL68095.1"/>
    </source>
</evidence>
<name>A0A166QLY5_COLIC</name>
<feature type="region of interest" description="Disordered" evidence="1">
    <location>
        <begin position="176"/>
        <end position="208"/>
    </location>
</feature>
<evidence type="ECO:0000313" key="3">
    <source>
        <dbReference type="Proteomes" id="UP000076584"/>
    </source>
</evidence>
<accession>A0A166QLY5</accession>
<feature type="compositionally biased region" description="Basic residues" evidence="1">
    <location>
        <begin position="19"/>
        <end position="46"/>
    </location>
</feature>
<feature type="compositionally biased region" description="Low complexity" evidence="1">
    <location>
        <begin position="669"/>
        <end position="690"/>
    </location>
</feature>
<evidence type="ECO:0000256" key="1">
    <source>
        <dbReference type="SAM" id="MobiDB-lite"/>
    </source>
</evidence>
<dbReference type="EMBL" id="LFIW01002514">
    <property type="protein sequence ID" value="KZL68095.1"/>
    <property type="molecule type" value="Genomic_DNA"/>
</dbReference>
<feature type="compositionally biased region" description="Polar residues" evidence="1">
    <location>
        <begin position="91"/>
        <end position="112"/>
    </location>
</feature>
<reference evidence="2 3" key="1">
    <citation type="submission" date="2015-06" db="EMBL/GenBank/DDBJ databases">
        <title>Survival trade-offs in plant roots during colonization by closely related pathogenic and mutualistic fungi.</title>
        <authorList>
            <person name="Hacquard S."/>
            <person name="Kracher B."/>
            <person name="Hiruma K."/>
            <person name="Weinman A."/>
            <person name="Muench P."/>
            <person name="Garrido Oter R."/>
            <person name="Ver Loren van Themaat E."/>
            <person name="Dallerey J.-F."/>
            <person name="Damm U."/>
            <person name="Henrissat B."/>
            <person name="Lespinet O."/>
            <person name="Thon M."/>
            <person name="Kemen E."/>
            <person name="McHardy A.C."/>
            <person name="Schulze-Lefert P."/>
            <person name="O'Connell R.J."/>
        </authorList>
    </citation>
    <scope>NUCLEOTIDE SEQUENCE [LARGE SCALE GENOMIC DNA]</scope>
    <source>
        <strain evidence="2 3">MAFF 238704</strain>
    </source>
</reference>
<feature type="compositionally biased region" description="Basic and acidic residues" evidence="1">
    <location>
        <begin position="47"/>
        <end position="57"/>
    </location>
</feature>
<feature type="compositionally biased region" description="Polar residues" evidence="1">
    <location>
        <begin position="123"/>
        <end position="152"/>
    </location>
</feature>
<dbReference type="STRING" id="1573173.A0A166QLY5"/>
<dbReference type="Proteomes" id="UP000076584">
    <property type="component" value="Unassembled WGS sequence"/>
</dbReference>
<feature type="region of interest" description="Disordered" evidence="1">
    <location>
        <begin position="1"/>
        <end position="152"/>
    </location>
</feature>
<sequence length="764" mass="84799">MHLPKPWKDVGPIKDAFIPKRRKKKCQRRDRRPKPKKAKKGARKKEKSTEPKKKLEAHPQAMNTGKEWQLGTCLPFGSSNTFPEDLAQPRPWQNSSNPERVDYGNSTPSVQLTPEAHIAPSETPCSSKPSRNTIQSSTKTTSWSSNLNSAGTSLSSAASKIKHVLLHRRHIDPFQLTPSSLSKSATQHQKRNSKPILSSRITKEEQGTPALPRAEEPIATPVALTVSSTKPRTKMYKHASDLEQLRERLRKRAASSEDFNRIWESEGLPHLRKTLNENYNGDYSITIQFNYTASKRVVEVMTPDVLPSGVDQKVKRNVVSCFENAQQLRVEVQFLVGTIRHTAGAIHSSHAPEDDWVKARNPSKHSVPVCGDSIGAEGGDSAATLGPAVKLGNNQGWLINWHLFEGILNWKDLRRASDVPEQYLVHPAPVDCQGGDRPQRIAKLHAHSGRMFQTWRPSESLKRFATAIPPEKKSTMNVVTDWAFCVAHGDDLLQNRLRYAPPGIEFHDVSELIRGVFTESPQLSVISTAGRTSGLRYAVVCETPAEIHQVPKQPTREWYLEKLEGIESTLDWIRGGPGVPGDSGAAVVHDETACLLGQIWGRNLYSGNEEDPRVTYFTHIMDIFDDIRERYPGGGRLSLVLDQDGQLPNINLYSEPSRHNILKSASALETDTTTLSTSRPRSRASSPNAAYGDITESPSQSTLVRSIIGDGEDRHGTNILFTKGSYHVLKSSIEDPPRSVAKASFENDGILMRRSSTVLGTCAI</sequence>
<feature type="region of interest" description="Disordered" evidence="1">
    <location>
        <begin position="669"/>
        <end position="698"/>
    </location>
</feature>
<organism evidence="2 3">
    <name type="scientific">Colletotrichum incanum</name>
    <name type="common">Soybean anthracnose fungus</name>
    <dbReference type="NCBI Taxonomy" id="1573173"/>
    <lineage>
        <taxon>Eukaryota</taxon>
        <taxon>Fungi</taxon>
        <taxon>Dikarya</taxon>
        <taxon>Ascomycota</taxon>
        <taxon>Pezizomycotina</taxon>
        <taxon>Sordariomycetes</taxon>
        <taxon>Hypocreomycetidae</taxon>
        <taxon>Glomerellales</taxon>
        <taxon>Glomerellaceae</taxon>
        <taxon>Colletotrichum</taxon>
        <taxon>Colletotrichum spaethianum species complex</taxon>
    </lineage>
</organism>
<comment type="caution">
    <text evidence="2">The sequence shown here is derived from an EMBL/GenBank/DDBJ whole genome shotgun (WGS) entry which is preliminary data.</text>
</comment>
<gene>
    <name evidence="2" type="ORF">CI238_11458</name>
</gene>
<keyword evidence="3" id="KW-1185">Reference proteome</keyword>
<feature type="compositionally biased region" description="Basic and acidic residues" evidence="1">
    <location>
        <begin position="1"/>
        <end position="12"/>
    </location>
</feature>
<feature type="compositionally biased region" description="Polar residues" evidence="1">
    <location>
        <begin position="176"/>
        <end position="187"/>
    </location>
</feature>
<proteinExistence type="predicted"/>
<protein>
    <submittedName>
        <fullName evidence="2">Zinc finger protein 585a</fullName>
    </submittedName>
</protein>